<dbReference type="InterPro" id="IPR036388">
    <property type="entry name" value="WH-like_DNA-bd_sf"/>
</dbReference>
<dbReference type="PRINTS" id="PR00039">
    <property type="entry name" value="HTHLYSR"/>
</dbReference>
<feature type="domain" description="HTH lysR-type" evidence="5">
    <location>
        <begin position="3"/>
        <end position="60"/>
    </location>
</feature>
<sequence length="286" mass="31229">MNVELRHLRALAAIGDHGTISGAAAVLRISQPALSRTLDQLERRIGTTLVERTTRRLSLTDAGRRLHERAHLILNQLDDALAEAATGPQPLHIGFAWAALGDHTVSLLRTWRDQHPAAPVRVHRRDDPETALRRGELNAAIVRLMPSPPGDLLAAELYREPRLAAVPDGHPLAGRSSVRLADLRGQRVVLCSTSATTGDLWPRDQRPQTFDVANVDEWLTTIATGEAVGVTAQGTERTHPYPGVRYLPIIDGGTVAVWLLWPRVPTHPATGAFIDHARRAVADAPR</sequence>
<dbReference type="SUPFAM" id="SSF46785">
    <property type="entry name" value="Winged helix' DNA-binding domain"/>
    <property type="match status" value="1"/>
</dbReference>
<dbReference type="Gene3D" id="3.40.190.10">
    <property type="entry name" value="Periplasmic binding protein-like II"/>
    <property type="match status" value="2"/>
</dbReference>
<dbReference type="GO" id="GO:0032993">
    <property type="term" value="C:protein-DNA complex"/>
    <property type="evidence" value="ECO:0007669"/>
    <property type="project" value="TreeGrafter"/>
</dbReference>
<dbReference type="Proteomes" id="UP000199645">
    <property type="component" value="Unassembled WGS sequence"/>
</dbReference>
<dbReference type="EMBL" id="FONV01000009">
    <property type="protein sequence ID" value="SFF38746.1"/>
    <property type="molecule type" value="Genomic_DNA"/>
</dbReference>
<dbReference type="FunFam" id="1.10.10.10:FF:000001">
    <property type="entry name" value="LysR family transcriptional regulator"/>
    <property type="match status" value="1"/>
</dbReference>
<evidence type="ECO:0000259" key="5">
    <source>
        <dbReference type="PROSITE" id="PS50931"/>
    </source>
</evidence>
<comment type="similarity">
    <text evidence="1">Belongs to the LysR transcriptional regulatory family.</text>
</comment>
<dbReference type="PANTHER" id="PTHR30346">
    <property type="entry name" value="TRANSCRIPTIONAL DUAL REGULATOR HCAR-RELATED"/>
    <property type="match status" value="1"/>
</dbReference>
<dbReference type="InterPro" id="IPR000847">
    <property type="entry name" value="LysR_HTH_N"/>
</dbReference>
<dbReference type="Gene3D" id="1.10.10.10">
    <property type="entry name" value="Winged helix-like DNA-binding domain superfamily/Winged helix DNA-binding domain"/>
    <property type="match status" value="1"/>
</dbReference>
<evidence type="ECO:0000313" key="6">
    <source>
        <dbReference type="EMBL" id="SFF38746.1"/>
    </source>
</evidence>
<evidence type="ECO:0000256" key="1">
    <source>
        <dbReference type="ARBA" id="ARBA00009437"/>
    </source>
</evidence>
<keyword evidence="7" id="KW-1185">Reference proteome</keyword>
<keyword evidence="4" id="KW-0804">Transcription</keyword>
<dbReference type="GO" id="GO:0003700">
    <property type="term" value="F:DNA-binding transcription factor activity"/>
    <property type="evidence" value="ECO:0007669"/>
    <property type="project" value="InterPro"/>
</dbReference>
<accession>A0A1I2ID16</accession>
<dbReference type="Pfam" id="PF00126">
    <property type="entry name" value="HTH_1"/>
    <property type="match status" value="1"/>
</dbReference>
<dbReference type="GO" id="GO:0003677">
    <property type="term" value="F:DNA binding"/>
    <property type="evidence" value="ECO:0007669"/>
    <property type="project" value="UniProtKB-KW"/>
</dbReference>
<evidence type="ECO:0000313" key="7">
    <source>
        <dbReference type="Proteomes" id="UP000199645"/>
    </source>
</evidence>
<dbReference type="STRING" id="35752.SAMN05421541_109448"/>
<evidence type="ECO:0000256" key="3">
    <source>
        <dbReference type="ARBA" id="ARBA00023125"/>
    </source>
</evidence>
<protein>
    <submittedName>
        <fullName evidence="6">DNA-binding transcriptional regulator, LysR family</fullName>
    </submittedName>
</protein>
<dbReference type="OrthoDB" id="3176554at2"/>
<keyword evidence="3 6" id="KW-0238">DNA-binding</keyword>
<evidence type="ECO:0000256" key="4">
    <source>
        <dbReference type="ARBA" id="ARBA00023163"/>
    </source>
</evidence>
<dbReference type="InterPro" id="IPR005119">
    <property type="entry name" value="LysR_subst-bd"/>
</dbReference>
<dbReference type="RefSeq" id="WP_093618298.1">
    <property type="nucleotide sequence ID" value="NZ_BOMT01000052.1"/>
</dbReference>
<gene>
    <name evidence="6" type="ORF">SAMN05421541_109448</name>
</gene>
<evidence type="ECO:0000256" key="2">
    <source>
        <dbReference type="ARBA" id="ARBA00023015"/>
    </source>
</evidence>
<dbReference type="PANTHER" id="PTHR30346:SF17">
    <property type="entry name" value="LYSR FAMILY TRANSCRIPTIONAL REGULATOR"/>
    <property type="match status" value="1"/>
</dbReference>
<dbReference type="Pfam" id="PF03466">
    <property type="entry name" value="LysR_substrate"/>
    <property type="match status" value="1"/>
</dbReference>
<reference evidence="6 7" key="1">
    <citation type="submission" date="2016-10" db="EMBL/GenBank/DDBJ databases">
        <authorList>
            <person name="de Groot N.N."/>
        </authorList>
    </citation>
    <scope>NUCLEOTIDE SEQUENCE [LARGE SCALE GENOMIC DNA]</scope>
    <source>
        <strain evidence="6 7">DSM 43019</strain>
    </source>
</reference>
<organism evidence="6 7">
    <name type="scientific">Actinoplanes philippinensis</name>
    <dbReference type="NCBI Taxonomy" id="35752"/>
    <lineage>
        <taxon>Bacteria</taxon>
        <taxon>Bacillati</taxon>
        <taxon>Actinomycetota</taxon>
        <taxon>Actinomycetes</taxon>
        <taxon>Micromonosporales</taxon>
        <taxon>Micromonosporaceae</taxon>
        <taxon>Actinoplanes</taxon>
    </lineage>
</organism>
<proteinExistence type="inferred from homology"/>
<dbReference type="AlphaFoldDB" id="A0A1I2ID16"/>
<name>A0A1I2ID16_9ACTN</name>
<dbReference type="InterPro" id="IPR036390">
    <property type="entry name" value="WH_DNA-bd_sf"/>
</dbReference>
<dbReference type="PROSITE" id="PS50931">
    <property type="entry name" value="HTH_LYSR"/>
    <property type="match status" value="1"/>
</dbReference>
<dbReference type="CDD" id="cd08414">
    <property type="entry name" value="PBP2_LTTR_aromatics_like"/>
    <property type="match status" value="1"/>
</dbReference>
<keyword evidence="2" id="KW-0805">Transcription regulation</keyword>
<dbReference type="SUPFAM" id="SSF53850">
    <property type="entry name" value="Periplasmic binding protein-like II"/>
    <property type="match status" value="1"/>
</dbReference>